<keyword evidence="1" id="KW-0238">DNA-binding</keyword>
<dbReference type="Gene3D" id="1.10.1660.10">
    <property type="match status" value="1"/>
</dbReference>
<feature type="coiled-coil region" evidence="2">
    <location>
        <begin position="92"/>
        <end position="119"/>
    </location>
</feature>
<dbReference type="InterPro" id="IPR000551">
    <property type="entry name" value="MerR-type_HTH_dom"/>
</dbReference>
<dbReference type="InterPro" id="IPR009061">
    <property type="entry name" value="DNA-bd_dom_put_sf"/>
</dbReference>
<dbReference type="Proteomes" id="UP000295636">
    <property type="component" value="Unassembled WGS sequence"/>
</dbReference>
<proteinExistence type="predicted"/>
<protein>
    <submittedName>
        <fullName evidence="4">MerR family transcriptional regulator</fullName>
    </submittedName>
</protein>
<evidence type="ECO:0000313" key="5">
    <source>
        <dbReference type="Proteomes" id="UP000295636"/>
    </source>
</evidence>
<dbReference type="PANTHER" id="PTHR30204">
    <property type="entry name" value="REDOX-CYCLING DRUG-SENSING TRANSCRIPTIONAL ACTIVATOR SOXR"/>
    <property type="match status" value="1"/>
</dbReference>
<evidence type="ECO:0000256" key="1">
    <source>
        <dbReference type="ARBA" id="ARBA00023125"/>
    </source>
</evidence>
<dbReference type="Pfam" id="PF13411">
    <property type="entry name" value="MerR_1"/>
    <property type="match status" value="1"/>
</dbReference>
<comment type="caution">
    <text evidence="4">The sequence shown here is derived from an EMBL/GenBank/DDBJ whole genome shotgun (WGS) entry which is preliminary data.</text>
</comment>
<dbReference type="SUPFAM" id="SSF46955">
    <property type="entry name" value="Putative DNA-binding domain"/>
    <property type="match status" value="1"/>
</dbReference>
<evidence type="ECO:0000259" key="3">
    <source>
        <dbReference type="PROSITE" id="PS50937"/>
    </source>
</evidence>
<evidence type="ECO:0000313" key="4">
    <source>
        <dbReference type="EMBL" id="TDF95130.1"/>
    </source>
</evidence>
<dbReference type="EMBL" id="SMRT01000011">
    <property type="protein sequence ID" value="TDF95130.1"/>
    <property type="molecule type" value="Genomic_DNA"/>
</dbReference>
<dbReference type="GO" id="GO:0003677">
    <property type="term" value="F:DNA binding"/>
    <property type="evidence" value="ECO:0007669"/>
    <property type="project" value="UniProtKB-KW"/>
</dbReference>
<reference evidence="4 5" key="1">
    <citation type="submission" date="2019-03" db="EMBL/GenBank/DDBJ databases">
        <title>This is whole genome sequence of Paenibacillus sp MS74 strain.</title>
        <authorList>
            <person name="Trinh H.N."/>
        </authorList>
    </citation>
    <scope>NUCLEOTIDE SEQUENCE [LARGE SCALE GENOMIC DNA]</scope>
    <source>
        <strain evidence="4 5">MS74</strain>
    </source>
</reference>
<evidence type="ECO:0000256" key="2">
    <source>
        <dbReference type="SAM" id="Coils"/>
    </source>
</evidence>
<name>A0A4R5KL13_9BACL</name>
<dbReference type="SMART" id="SM00422">
    <property type="entry name" value="HTH_MERR"/>
    <property type="match status" value="1"/>
</dbReference>
<keyword evidence="2" id="KW-0175">Coiled coil</keyword>
<dbReference type="PROSITE" id="PS50937">
    <property type="entry name" value="HTH_MERR_2"/>
    <property type="match status" value="1"/>
</dbReference>
<dbReference type="OrthoDB" id="9811174at2"/>
<feature type="domain" description="HTH merR-type" evidence="3">
    <location>
        <begin position="1"/>
        <end position="70"/>
    </location>
</feature>
<accession>A0A4R5KL13</accession>
<organism evidence="4 5">
    <name type="scientific">Paenibacillus piri</name>
    <dbReference type="NCBI Taxonomy" id="2547395"/>
    <lineage>
        <taxon>Bacteria</taxon>
        <taxon>Bacillati</taxon>
        <taxon>Bacillota</taxon>
        <taxon>Bacilli</taxon>
        <taxon>Bacillales</taxon>
        <taxon>Paenibacillaceae</taxon>
        <taxon>Paenibacillus</taxon>
    </lineage>
</organism>
<gene>
    <name evidence="4" type="ORF">E1757_21585</name>
</gene>
<dbReference type="PANTHER" id="PTHR30204:SF83">
    <property type="entry name" value="TRANSCRIPTIONAL REGULATOR, MERR FAMILY"/>
    <property type="match status" value="1"/>
</dbReference>
<sequence length="128" mass="15225">MYTIRQVAEMTEFSPDTLRYYEKLGFLKPLRKEPGGVRLYSDDNVHLLKSLKCLKKTGLSLEEIKEFFQEGQICIHRSPVRDEEAATISGRINILSEHLSKMEEQRRELEEIIKDTKRKLYFYHELMK</sequence>
<keyword evidence="5" id="KW-1185">Reference proteome</keyword>
<dbReference type="InterPro" id="IPR047057">
    <property type="entry name" value="MerR_fam"/>
</dbReference>
<dbReference type="GO" id="GO:0003700">
    <property type="term" value="F:DNA-binding transcription factor activity"/>
    <property type="evidence" value="ECO:0007669"/>
    <property type="project" value="InterPro"/>
</dbReference>
<dbReference type="AlphaFoldDB" id="A0A4R5KL13"/>